<dbReference type="Proteomes" id="UP000095280">
    <property type="component" value="Unplaced"/>
</dbReference>
<protein>
    <submittedName>
        <fullName evidence="3">COesterase domain-containing protein</fullName>
    </submittedName>
</protein>
<keyword evidence="2" id="KW-1185">Reference proteome</keyword>
<evidence type="ECO:0000256" key="1">
    <source>
        <dbReference type="SAM" id="MobiDB-lite"/>
    </source>
</evidence>
<evidence type="ECO:0000313" key="3">
    <source>
        <dbReference type="WBParaSite" id="maker-unitig_41073-snap-gene-0.4-mRNA-1"/>
    </source>
</evidence>
<sequence>PRPHAAPAAPPTCLDCGRLGTRQPPSLAAPAPPPTAAAACSPKAAPAGPTGFLPAPHRLGSPRSTSFSPPSLAYLAPTCCAPPGGGPPLQRSLSASAAPGLHEPPATPSAAGAAAAFLLDGRPAAGRILPDCLAFNMFNAAFLRPDGRDRFVSWLAASGARTPSASLWPTRPFGGLLTPLMGLPAAPGQISPRLPATARCSQAVAAPYYLGKRWLRPRLSSARLPADLRQITPSWRSASVSAVRLFSHTCRVPLPPPPAHQLVLRLRPRHSAHWNPHCAACGTCARCTAPARLALPALQQMRASRPSISTLTALPVWFVGEGETKLLTEIHLPCDEQICSVHF</sequence>
<proteinExistence type="predicted"/>
<dbReference type="AlphaFoldDB" id="A0A1I8FN69"/>
<feature type="region of interest" description="Disordered" evidence="1">
    <location>
        <begin position="1"/>
        <end position="67"/>
    </location>
</feature>
<organism evidence="2 3">
    <name type="scientific">Macrostomum lignano</name>
    <dbReference type="NCBI Taxonomy" id="282301"/>
    <lineage>
        <taxon>Eukaryota</taxon>
        <taxon>Metazoa</taxon>
        <taxon>Spiralia</taxon>
        <taxon>Lophotrochozoa</taxon>
        <taxon>Platyhelminthes</taxon>
        <taxon>Rhabditophora</taxon>
        <taxon>Macrostomorpha</taxon>
        <taxon>Macrostomida</taxon>
        <taxon>Macrostomidae</taxon>
        <taxon>Macrostomum</taxon>
    </lineage>
</organism>
<evidence type="ECO:0000313" key="2">
    <source>
        <dbReference type="Proteomes" id="UP000095280"/>
    </source>
</evidence>
<reference evidence="3" key="1">
    <citation type="submission" date="2016-11" db="UniProtKB">
        <authorList>
            <consortium name="WormBaseParasite"/>
        </authorList>
    </citation>
    <scope>IDENTIFICATION</scope>
</reference>
<feature type="compositionally biased region" description="Low complexity" evidence="1">
    <location>
        <begin position="36"/>
        <end position="49"/>
    </location>
</feature>
<name>A0A1I8FN69_9PLAT</name>
<accession>A0A1I8FN69</accession>
<dbReference type="WBParaSite" id="maker-unitig_41073-snap-gene-0.4-mRNA-1">
    <property type="protein sequence ID" value="maker-unitig_41073-snap-gene-0.4-mRNA-1"/>
    <property type="gene ID" value="maker-unitig_41073-snap-gene-0.4"/>
</dbReference>
<feature type="region of interest" description="Disordered" evidence="1">
    <location>
        <begin position="85"/>
        <end position="107"/>
    </location>
</feature>